<dbReference type="PANTHER" id="PTHR37422:SF13">
    <property type="entry name" value="LIPOPOLYSACCHARIDE BIOSYNTHESIS PROTEIN PA4999-RELATED"/>
    <property type="match status" value="1"/>
</dbReference>
<dbReference type="EMBL" id="JBHTJG010000002">
    <property type="protein sequence ID" value="MFD0946142.1"/>
    <property type="molecule type" value="Genomic_DNA"/>
</dbReference>
<feature type="transmembrane region" description="Helical" evidence="5">
    <location>
        <begin position="22"/>
        <end position="41"/>
    </location>
</feature>
<accession>A0ABW3H5K7</accession>
<feature type="transmembrane region" description="Helical" evidence="5">
    <location>
        <begin position="103"/>
        <end position="126"/>
    </location>
</feature>
<comment type="caution">
    <text evidence="7">The sequence shown here is derived from an EMBL/GenBank/DDBJ whole genome shotgun (WGS) entry which is preliminary data.</text>
</comment>
<dbReference type="PANTHER" id="PTHR37422">
    <property type="entry name" value="TEICHURONIC ACID BIOSYNTHESIS PROTEIN TUAE"/>
    <property type="match status" value="1"/>
</dbReference>
<protein>
    <submittedName>
        <fullName evidence="7">O-antigen ligase family protein</fullName>
    </submittedName>
</protein>
<comment type="subcellular location">
    <subcellularLocation>
        <location evidence="1">Membrane</location>
        <topology evidence="1">Multi-pass membrane protein</topology>
    </subcellularLocation>
</comment>
<evidence type="ECO:0000256" key="1">
    <source>
        <dbReference type="ARBA" id="ARBA00004141"/>
    </source>
</evidence>
<evidence type="ECO:0000256" key="2">
    <source>
        <dbReference type="ARBA" id="ARBA00022692"/>
    </source>
</evidence>
<evidence type="ECO:0000256" key="3">
    <source>
        <dbReference type="ARBA" id="ARBA00022989"/>
    </source>
</evidence>
<feature type="transmembrane region" description="Helical" evidence="5">
    <location>
        <begin position="206"/>
        <end position="228"/>
    </location>
</feature>
<dbReference type="Pfam" id="PF04932">
    <property type="entry name" value="Wzy_C"/>
    <property type="match status" value="1"/>
</dbReference>
<dbReference type="InterPro" id="IPR051533">
    <property type="entry name" value="WaaL-like"/>
</dbReference>
<feature type="domain" description="O-antigen ligase-related" evidence="6">
    <location>
        <begin position="207"/>
        <end position="349"/>
    </location>
</feature>
<evidence type="ECO:0000313" key="7">
    <source>
        <dbReference type="EMBL" id="MFD0946142.1"/>
    </source>
</evidence>
<sequence length="444" mass="48707">MNGPLAQLFARLSGDVQRPPRLMYALLIVTILAFTAANSFGSAFSRAMTLGKWAPLAALTVVSIITFFRLRTHPKAPALASIMIGALALLTASSAISSRSPTVFLNALTVFGTIAAGYSISAVLVATNSRMAYYQLIANLCRIIVLSTLPFYILNIDLGRGGGAMGLNAWTDNANTLATILAPGTVVFVAGCLARGEGWQYKHLPFLMISLGLIWVTGSRATVVWMILSVGAFWIYRRGLALNTLLVLGFAMILTIWWQPIMAYLGDALGLTSESLRRRTSVLSGREEVWRYGWSLFERRPFEGYGLGTSEEILTAAKWRFVRHQGGHFHSSYLTVLVELGLWGLVTFVLGLGATIVQALRDSRRTQNLSNEAWVYSALPFALMMGALGHAGFETWVLSAGNVNTLNFWTWFWLIHHQTQVKVRAKPQLLLPAPNASQRLRPAA</sequence>
<keyword evidence="7" id="KW-0436">Ligase</keyword>
<reference evidence="8" key="1">
    <citation type="journal article" date="2019" name="Int. J. Syst. Evol. Microbiol.">
        <title>The Global Catalogue of Microorganisms (GCM) 10K type strain sequencing project: providing services to taxonomists for standard genome sequencing and annotation.</title>
        <authorList>
            <consortium name="The Broad Institute Genomics Platform"/>
            <consortium name="The Broad Institute Genome Sequencing Center for Infectious Disease"/>
            <person name="Wu L."/>
            <person name="Ma J."/>
        </authorList>
    </citation>
    <scope>NUCLEOTIDE SEQUENCE [LARGE SCALE GENOMIC DNA]</scope>
    <source>
        <strain evidence="8">CCUG 62982</strain>
    </source>
</reference>
<keyword evidence="4 5" id="KW-0472">Membrane</keyword>
<dbReference type="GO" id="GO:0016874">
    <property type="term" value="F:ligase activity"/>
    <property type="evidence" value="ECO:0007669"/>
    <property type="project" value="UniProtKB-KW"/>
</dbReference>
<keyword evidence="8" id="KW-1185">Reference proteome</keyword>
<dbReference type="InterPro" id="IPR007016">
    <property type="entry name" value="O-antigen_ligase-rel_domated"/>
</dbReference>
<organism evidence="7 8">
    <name type="scientific">Sphingomonas canadensis</name>
    <dbReference type="NCBI Taxonomy" id="1219257"/>
    <lineage>
        <taxon>Bacteria</taxon>
        <taxon>Pseudomonadati</taxon>
        <taxon>Pseudomonadota</taxon>
        <taxon>Alphaproteobacteria</taxon>
        <taxon>Sphingomonadales</taxon>
        <taxon>Sphingomonadaceae</taxon>
        <taxon>Sphingomonas</taxon>
    </lineage>
</organism>
<proteinExistence type="predicted"/>
<evidence type="ECO:0000256" key="5">
    <source>
        <dbReference type="SAM" id="Phobius"/>
    </source>
</evidence>
<feature type="transmembrane region" description="Helical" evidence="5">
    <location>
        <begin position="53"/>
        <end position="70"/>
    </location>
</feature>
<dbReference type="RefSeq" id="WP_264943074.1">
    <property type="nucleotide sequence ID" value="NZ_JAPDRA010000002.1"/>
</dbReference>
<gene>
    <name evidence="7" type="ORF">ACFQ1E_07330</name>
</gene>
<keyword evidence="3 5" id="KW-1133">Transmembrane helix</keyword>
<dbReference type="Proteomes" id="UP001596977">
    <property type="component" value="Unassembled WGS sequence"/>
</dbReference>
<name>A0ABW3H5K7_9SPHN</name>
<feature type="transmembrane region" description="Helical" evidence="5">
    <location>
        <begin position="240"/>
        <end position="258"/>
    </location>
</feature>
<feature type="transmembrane region" description="Helical" evidence="5">
    <location>
        <begin position="373"/>
        <end position="390"/>
    </location>
</feature>
<feature type="transmembrane region" description="Helical" evidence="5">
    <location>
        <begin position="76"/>
        <end position="96"/>
    </location>
</feature>
<feature type="transmembrane region" description="Helical" evidence="5">
    <location>
        <begin position="340"/>
        <end position="361"/>
    </location>
</feature>
<evidence type="ECO:0000313" key="8">
    <source>
        <dbReference type="Proteomes" id="UP001596977"/>
    </source>
</evidence>
<keyword evidence="2 5" id="KW-0812">Transmembrane</keyword>
<feature type="transmembrane region" description="Helical" evidence="5">
    <location>
        <begin position="132"/>
        <end position="154"/>
    </location>
</feature>
<evidence type="ECO:0000256" key="4">
    <source>
        <dbReference type="ARBA" id="ARBA00023136"/>
    </source>
</evidence>
<evidence type="ECO:0000259" key="6">
    <source>
        <dbReference type="Pfam" id="PF04932"/>
    </source>
</evidence>
<feature type="transmembrane region" description="Helical" evidence="5">
    <location>
        <begin position="174"/>
        <end position="194"/>
    </location>
</feature>
<feature type="transmembrane region" description="Helical" evidence="5">
    <location>
        <begin position="396"/>
        <end position="415"/>
    </location>
</feature>